<dbReference type="InterPro" id="IPR029119">
    <property type="entry name" value="MutY_C"/>
</dbReference>
<comment type="similarity">
    <text evidence="3 14">Belongs to the Nth/MutY family.</text>
</comment>
<dbReference type="SMART" id="SM00478">
    <property type="entry name" value="ENDO3c"/>
    <property type="match status" value="1"/>
</dbReference>
<dbReference type="GO" id="GO:0006298">
    <property type="term" value="P:mismatch repair"/>
    <property type="evidence" value="ECO:0007669"/>
    <property type="project" value="TreeGrafter"/>
</dbReference>
<evidence type="ECO:0000256" key="6">
    <source>
        <dbReference type="ARBA" id="ARBA00022485"/>
    </source>
</evidence>
<dbReference type="Gene3D" id="3.90.79.10">
    <property type="entry name" value="Nucleoside Triphosphate Pyrophosphohydrolase"/>
    <property type="match status" value="1"/>
</dbReference>
<dbReference type="PROSITE" id="PS01155">
    <property type="entry name" value="ENDONUCLEASE_III_2"/>
    <property type="match status" value="1"/>
</dbReference>
<keyword evidence="10 14" id="KW-0408">Iron</keyword>
<evidence type="ECO:0000256" key="2">
    <source>
        <dbReference type="ARBA" id="ARBA00002933"/>
    </source>
</evidence>
<evidence type="ECO:0000256" key="5">
    <source>
        <dbReference type="ARBA" id="ARBA00022023"/>
    </source>
</evidence>
<proteinExistence type="inferred from homology"/>
<dbReference type="InterPro" id="IPR044298">
    <property type="entry name" value="MIG/MutY"/>
</dbReference>
<evidence type="ECO:0000256" key="7">
    <source>
        <dbReference type="ARBA" id="ARBA00022723"/>
    </source>
</evidence>
<evidence type="ECO:0000313" key="16">
    <source>
        <dbReference type="EMBL" id="ORE85259.1"/>
    </source>
</evidence>
<comment type="caution">
    <text evidence="16">The sequence shown here is derived from an EMBL/GenBank/DDBJ whole genome shotgun (WGS) entry which is preliminary data.</text>
</comment>
<organism evidence="16 17">
    <name type="scientific">Oceanococcus atlanticus</name>
    <dbReference type="NCBI Taxonomy" id="1317117"/>
    <lineage>
        <taxon>Bacteria</taxon>
        <taxon>Pseudomonadati</taxon>
        <taxon>Pseudomonadota</taxon>
        <taxon>Gammaproteobacteria</taxon>
        <taxon>Chromatiales</taxon>
        <taxon>Oceanococcaceae</taxon>
        <taxon>Oceanococcus</taxon>
    </lineage>
</organism>
<sequence length="337" mass="37626">MHAEHWAARVLAWFDVNGRHDLPWQNPRSPYRVWVSEIMLQQTTVSAVMPYFQAFMARLPDVQALARCDQDELMSLWSGLGYYARARNLHRAARMLVDDFDGVFPQDVETLQQLPGIGRSTAGAIAAQAFGQRAAILDGNVKRVLARHAGVEGWPGQSAVLKRLWAVAEARLPDTRQADYAQAMMDLGATLCVRRNPGCAECPVDADCQARAQGKTATIPAPKPRKARPVREEKFLIVRDAQDRILLQRRPPSGIWGGLWSLPEYSDHADDVSQLSSLGPALRHEFSHFSLWLEPVSAQLASNRLAERDGHDWHTVEAALSLGLPQPVRRLIETYCA</sequence>
<dbReference type="NCBIfam" id="TIGR01084">
    <property type="entry name" value="mutY"/>
    <property type="match status" value="1"/>
</dbReference>
<dbReference type="GO" id="GO:0006284">
    <property type="term" value="P:base-excision repair"/>
    <property type="evidence" value="ECO:0007669"/>
    <property type="project" value="UniProtKB-UniRule"/>
</dbReference>
<evidence type="ECO:0000256" key="4">
    <source>
        <dbReference type="ARBA" id="ARBA00012045"/>
    </source>
</evidence>
<keyword evidence="7" id="KW-0479">Metal-binding</keyword>
<feature type="domain" description="HhH-GPD" evidence="15">
    <location>
        <begin position="39"/>
        <end position="190"/>
    </location>
</feature>
<accession>A0A1Y1SAF9</accession>
<protein>
    <recommendedName>
        <fullName evidence="5 14">Adenine DNA glycosylase</fullName>
        <ecNumber evidence="4 14">3.2.2.31</ecNumber>
    </recommendedName>
</protein>
<dbReference type="Pfam" id="PF00633">
    <property type="entry name" value="HHH"/>
    <property type="match status" value="1"/>
</dbReference>
<dbReference type="CDD" id="cd03431">
    <property type="entry name" value="NUDIX_DNA_Glycosylase_C-MutY"/>
    <property type="match status" value="1"/>
</dbReference>
<evidence type="ECO:0000256" key="14">
    <source>
        <dbReference type="RuleBase" id="RU365096"/>
    </source>
</evidence>
<evidence type="ECO:0000256" key="12">
    <source>
        <dbReference type="ARBA" id="ARBA00023204"/>
    </source>
</evidence>
<evidence type="ECO:0000256" key="9">
    <source>
        <dbReference type="ARBA" id="ARBA00022801"/>
    </source>
</evidence>
<dbReference type="Pfam" id="PF14815">
    <property type="entry name" value="NUDIX_4"/>
    <property type="match status" value="1"/>
</dbReference>
<dbReference type="FunFam" id="1.10.340.30:FF:000002">
    <property type="entry name" value="Adenine DNA glycosylase"/>
    <property type="match status" value="1"/>
</dbReference>
<dbReference type="RefSeq" id="WP_083563404.1">
    <property type="nucleotide sequence ID" value="NZ_AQQV01000005.1"/>
</dbReference>
<dbReference type="EC" id="3.2.2.31" evidence="4 14"/>
<dbReference type="PANTHER" id="PTHR42944">
    <property type="entry name" value="ADENINE DNA GLYCOSYLASE"/>
    <property type="match status" value="1"/>
</dbReference>
<name>A0A1Y1SAF9_9GAMM</name>
<keyword evidence="11" id="KW-0411">Iron-sulfur</keyword>
<evidence type="ECO:0000259" key="15">
    <source>
        <dbReference type="SMART" id="SM00478"/>
    </source>
</evidence>
<gene>
    <name evidence="16" type="ORF">ATO7_15787</name>
</gene>
<dbReference type="InterPro" id="IPR004036">
    <property type="entry name" value="Endonuclease-III-like_CS2"/>
</dbReference>
<comment type="catalytic activity">
    <reaction evidence="1 14">
        <text>Hydrolyzes free adenine bases from 7,8-dihydro-8-oxoguanine:adenine mismatched double-stranded DNA, leaving an apurinic site.</text>
        <dbReference type="EC" id="3.2.2.31"/>
    </reaction>
</comment>
<dbReference type="InterPro" id="IPR011257">
    <property type="entry name" value="DNA_glycosylase"/>
</dbReference>
<evidence type="ECO:0000256" key="3">
    <source>
        <dbReference type="ARBA" id="ARBA00008343"/>
    </source>
</evidence>
<dbReference type="PANTHER" id="PTHR42944:SF1">
    <property type="entry name" value="ADENINE DNA GLYCOSYLASE"/>
    <property type="match status" value="1"/>
</dbReference>
<comment type="function">
    <text evidence="2">Adenine glycosylase active on G-A mispairs. MutY also corrects error-prone DNA synthesis past GO lesions which are due to the oxidatively damaged form of guanine: 7,8-dihydro-8-oxoguanine (8-oxo-dGTP).</text>
</comment>
<dbReference type="GO" id="GO:0000701">
    <property type="term" value="F:purine-specific mismatch base pair DNA N-glycosylase activity"/>
    <property type="evidence" value="ECO:0007669"/>
    <property type="project" value="UniProtKB-EC"/>
</dbReference>
<evidence type="ECO:0000256" key="11">
    <source>
        <dbReference type="ARBA" id="ARBA00023014"/>
    </source>
</evidence>
<dbReference type="Gene3D" id="1.10.340.30">
    <property type="entry name" value="Hypothetical protein, domain 2"/>
    <property type="match status" value="1"/>
</dbReference>
<keyword evidence="17" id="KW-1185">Reference proteome</keyword>
<dbReference type="InterPro" id="IPR015797">
    <property type="entry name" value="NUDIX_hydrolase-like_dom_sf"/>
</dbReference>
<dbReference type="Proteomes" id="UP000192342">
    <property type="component" value="Unassembled WGS sequence"/>
</dbReference>
<dbReference type="InterPro" id="IPR000445">
    <property type="entry name" value="HhH_motif"/>
</dbReference>
<dbReference type="SUPFAM" id="SSF55811">
    <property type="entry name" value="Nudix"/>
    <property type="match status" value="1"/>
</dbReference>
<evidence type="ECO:0000256" key="1">
    <source>
        <dbReference type="ARBA" id="ARBA00000843"/>
    </source>
</evidence>
<dbReference type="PROSITE" id="PS00764">
    <property type="entry name" value="ENDONUCLEASE_III_1"/>
    <property type="match status" value="1"/>
</dbReference>
<dbReference type="InterPro" id="IPR005760">
    <property type="entry name" value="A/G_AdeGlyc_MutY"/>
</dbReference>
<dbReference type="Pfam" id="PF00730">
    <property type="entry name" value="HhH-GPD"/>
    <property type="match status" value="1"/>
</dbReference>
<dbReference type="AlphaFoldDB" id="A0A1Y1SAF9"/>
<dbReference type="EMBL" id="AQQV01000005">
    <property type="protein sequence ID" value="ORE85259.1"/>
    <property type="molecule type" value="Genomic_DNA"/>
</dbReference>
<keyword evidence="6" id="KW-0004">4Fe-4S</keyword>
<dbReference type="STRING" id="1317117.ATO7_15787"/>
<dbReference type="GO" id="GO:0034039">
    <property type="term" value="F:8-oxo-7,8-dihydroguanine DNA N-glycosylase activity"/>
    <property type="evidence" value="ECO:0007669"/>
    <property type="project" value="TreeGrafter"/>
</dbReference>
<dbReference type="InterPro" id="IPR004035">
    <property type="entry name" value="Endouclease-III_FeS-bd_BS"/>
</dbReference>
<dbReference type="Gene3D" id="1.10.1670.10">
    <property type="entry name" value="Helix-hairpin-Helix base-excision DNA repair enzymes (C-terminal)"/>
    <property type="match status" value="1"/>
</dbReference>
<dbReference type="GO" id="GO:0032357">
    <property type="term" value="F:oxidized purine DNA binding"/>
    <property type="evidence" value="ECO:0007669"/>
    <property type="project" value="TreeGrafter"/>
</dbReference>
<keyword evidence="8 14" id="KW-0227">DNA damage</keyword>
<evidence type="ECO:0000256" key="13">
    <source>
        <dbReference type="ARBA" id="ARBA00023295"/>
    </source>
</evidence>
<dbReference type="SUPFAM" id="SSF48150">
    <property type="entry name" value="DNA-glycosylase"/>
    <property type="match status" value="1"/>
</dbReference>
<keyword evidence="13 14" id="KW-0326">Glycosidase</keyword>
<dbReference type="GO" id="GO:0051539">
    <property type="term" value="F:4 iron, 4 sulfur cluster binding"/>
    <property type="evidence" value="ECO:0007669"/>
    <property type="project" value="UniProtKB-UniRule"/>
</dbReference>
<dbReference type="GO" id="GO:0046872">
    <property type="term" value="F:metal ion binding"/>
    <property type="evidence" value="ECO:0007669"/>
    <property type="project" value="UniProtKB-UniRule"/>
</dbReference>
<dbReference type="OrthoDB" id="9802365at2"/>
<dbReference type="InterPro" id="IPR023170">
    <property type="entry name" value="HhH_base_excis_C"/>
</dbReference>
<keyword evidence="9" id="KW-0378">Hydrolase</keyword>
<reference evidence="16 17" key="1">
    <citation type="submission" date="2013-04" db="EMBL/GenBank/DDBJ databases">
        <title>Oceanococcus atlanticus 22II-S10r2 Genome Sequencing.</title>
        <authorList>
            <person name="Lai Q."/>
            <person name="Li G."/>
            <person name="Shao Z."/>
        </authorList>
    </citation>
    <scope>NUCLEOTIDE SEQUENCE [LARGE SCALE GENOMIC DNA]</scope>
    <source>
        <strain evidence="16 17">22II-S10r2</strain>
    </source>
</reference>
<evidence type="ECO:0000313" key="17">
    <source>
        <dbReference type="Proteomes" id="UP000192342"/>
    </source>
</evidence>
<evidence type="ECO:0000256" key="8">
    <source>
        <dbReference type="ARBA" id="ARBA00022763"/>
    </source>
</evidence>
<comment type="cofactor">
    <cofactor evidence="14">
        <name>[4Fe-4S] cluster</name>
        <dbReference type="ChEBI" id="CHEBI:49883"/>
    </cofactor>
    <text evidence="14">Binds 1 [4Fe-4S] cluster.</text>
</comment>
<dbReference type="CDD" id="cd00056">
    <property type="entry name" value="ENDO3c"/>
    <property type="match status" value="1"/>
</dbReference>
<dbReference type="InterPro" id="IPR003265">
    <property type="entry name" value="HhH-GPD_domain"/>
</dbReference>
<dbReference type="GO" id="GO:0035485">
    <property type="term" value="F:adenine/guanine mispair binding"/>
    <property type="evidence" value="ECO:0007669"/>
    <property type="project" value="TreeGrafter"/>
</dbReference>
<evidence type="ECO:0000256" key="10">
    <source>
        <dbReference type="ARBA" id="ARBA00023004"/>
    </source>
</evidence>
<keyword evidence="12" id="KW-0234">DNA repair</keyword>